<dbReference type="PANTHER" id="PTHR33371:SF18">
    <property type="entry name" value="MCE-FAMILY PROTEIN MCE3C"/>
    <property type="match status" value="1"/>
</dbReference>
<keyword evidence="5" id="KW-1185">Reference proteome</keyword>
<dbReference type="Pfam" id="PF11887">
    <property type="entry name" value="Mce4_CUP1"/>
    <property type="match status" value="1"/>
</dbReference>
<dbReference type="InterPro" id="IPR003399">
    <property type="entry name" value="Mce/MlaD"/>
</dbReference>
<proteinExistence type="predicted"/>
<dbReference type="EMBL" id="JBIAQY010000023">
    <property type="protein sequence ID" value="MFF3573999.1"/>
    <property type="molecule type" value="Genomic_DNA"/>
</dbReference>
<evidence type="ECO:0000313" key="5">
    <source>
        <dbReference type="Proteomes" id="UP001601992"/>
    </source>
</evidence>
<dbReference type="PRINTS" id="PR01782">
    <property type="entry name" value="MCEVIRFACTOR"/>
</dbReference>
<feature type="domain" description="Mammalian cell entry C-terminal" evidence="3">
    <location>
        <begin position="115"/>
        <end position="289"/>
    </location>
</feature>
<evidence type="ECO:0000256" key="1">
    <source>
        <dbReference type="SAM" id="MobiDB-lite"/>
    </source>
</evidence>
<feature type="domain" description="Mce/MlaD" evidence="2">
    <location>
        <begin position="38"/>
        <end position="110"/>
    </location>
</feature>
<organism evidence="4 5">
    <name type="scientific">Nocardia jiangxiensis</name>
    <dbReference type="NCBI Taxonomy" id="282685"/>
    <lineage>
        <taxon>Bacteria</taxon>
        <taxon>Bacillati</taxon>
        <taxon>Actinomycetota</taxon>
        <taxon>Actinomycetes</taxon>
        <taxon>Mycobacteriales</taxon>
        <taxon>Nocardiaceae</taxon>
        <taxon>Nocardia</taxon>
    </lineage>
</organism>
<sequence>MSATANAFRIGLIGLIVTVGTVLTAQNYDTVAYLGAHREYRAQFAEAAGLKAGSPVEVAGVQVGKVSSLQLDGTTVLVRFSADGVRLGTDTEAAIKTHTVLGSKMLELRPRGRTELGPNAIIGTAHTSTPYLLTDALGDLTTTISGLKTDDLTNALNVLSQTLDKAQPDLGTALDGVTRLSTSIDKRDDLLKDLLSNASAVTGVLSKRSTQLDALILDGNVLFQALDERRQALSVLLANISAVSQQLSALIADNRQQLGPVLDRLNRVADLLEKHEKDIEKTLLPLSQYALSLGESVASGPFFKAYVGNLLPGQFLQPFIDAAFDKAGVNPGILGGPAQHTPPPAAARPAIPPLPALPGIGGPR</sequence>
<gene>
    <name evidence="4" type="ORF">ACFYXQ_40255</name>
</gene>
<dbReference type="InterPro" id="IPR005693">
    <property type="entry name" value="Mce"/>
</dbReference>
<dbReference type="InterPro" id="IPR024516">
    <property type="entry name" value="Mce_C"/>
</dbReference>
<dbReference type="NCBIfam" id="TIGR00996">
    <property type="entry name" value="Mtu_fam_mce"/>
    <property type="match status" value="1"/>
</dbReference>
<dbReference type="Proteomes" id="UP001601992">
    <property type="component" value="Unassembled WGS sequence"/>
</dbReference>
<dbReference type="RefSeq" id="WP_040830956.1">
    <property type="nucleotide sequence ID" value="NZ_JBIAQY010000023.1"/>
</dbReference>
<accession>A0ABW6SCN5</accession>
<evidence type="ECO:0000259" key="3">
    <source>
        <dbReference type="Pfam" id="PF11887"/>
    </source>
</evidence>
<feature type="compositionally biased region" description="Pro residues" evidence="1">
    <location>
        <begin position="340"/>
        <end position="356"/>
    </location>
</feature>
<dbReference type="InterPro" id="IPR052336">
    <property type="entry name" value="MlaD_Phospholipid_Transporter"/>
</dbReference>
<dbReference type="PANTHER" id="PTHR33371">
    <property type="entry name" value="INTERMEMBRANE PHOSPHOLIPID TRANSPORT SYSTEM BINDING PROTEIN MLAD-RELATED"/>
    <property type="match status" value="1"/>
</dbReference>
<evidence type="ECO:0000259" key="2">
    <source>
        <dbReference type="Pfam" id="PF02470"/>
    </source>
</evidence>
<reference evidence="4 5" key="1">
    <citation type="submission" date="2024-10" db="EMBL/GenBank/DDBJ databases">
        <title>The Natural Products Discovery Center: Release of the First 8490 Sequenced Strains for Exploring Actinobacteria Biosynthetic Diversity.</title>
        <authorList>
            <person name="Kalkreuter E."/>
            <person name="Kautsar S.A."/>
            <person name="Yang D."/>
            <person name="Bader C.D."/>
            <person name="Teijaro C.N."/>
            <person name="Fluegel L."/>
            <person name="Davis C.M."/>
            <person name="Simpson J.R."/>
            <person name="Lauterbach L."/>
            <person name="Steele A.D."/>
            <person name="Gui C."/>
            <person name="Meng S."/>
            <person name="Li G."/>
            <person name="Viehrig K."/>
            <person name="Ye F."/>
            <person name="Su P."/>
            <person name="Kiefer A.F."/>
            <person name="Nichols A."/>
            <person name="Cepeda A.J."/>
            <person name="Yan W."/>
            <person name="Fan B."/>
            <person name="Jiang Y."/>
            <person name="Adhikari A."/>
            <person name="Zheng C.-J."/>
            <person name="Schuster L."/>
            <person name="Cowan T.M."/>
            <person name="Smanski M.J."/>
            <person name="Chevrette M.G."/>
            <person name="De Carvalho L.P.S."/>
            <person name="Shen B."/>
        </authorList>
    </citation>
    <scope>NUCLEOTIDE SEQUENCE [LARGE SCALE GENOMIC DNA]</scope>
    <source>
        <strain evidence="4 5">NPDC002593</strain>
    </source>
</reference>
<protein>
    <submittedName>
        <fullName evidence="4">MCE family protein</fullName>
    </submittedName>
</protein>
<evidence type="ECO:0000313" key="4">
    <source>
        <dbReference type="EMBL" id="MFF3573999.1"/>
    </source>
</evidence>
<feature type="region of interest" description="Disordered" evidence="1">
    <location>
        <begin position="335"/>
        <end position="364"/>
    </location>
</feature>
<comment type="caution">
    <text evidence="4">The sequence shown here is derived from an EMBL/GenBank/DDBJ whole genome shotgun (WGS) entry which is preliminary data.</text>
</comment>
<name>A0ABW6SCN5_9NOCA</name>
<dbReference type="Pfam" id="PF02470">
    <property type="entry name" value="MlaD"/>
    <property type="match status" value="1"/>
</dbReference>